<dbReference type="Gene3D" id="2.60.40.1120">
    <property type="entry name" value="Carboxypeptidase-like, regulatory domain"/>
    <property type="match status" value="1"/>
</dbReference>
<dbReference type="RefSeq" id="WP_041886735.1">
    <property type="nucleotide sequence ID" value="NZ_CP157278.1"/>
</dbReference>
<reference evidence="2 3" key="1">
    <citation type="submission" date="2015-01" db="EMBL/GenBank/DDBJ databases">
        <title>Draft genome sequence of Pedobacter sp. NL19 isolated from sludge of an effluent treatment pond in an abandoned uranium mine.</title>
        <authorList>
            <person name="Santos T."/>
            <person name="Caetano T."/>
            <person name="Covas C."/>
            <person name="Cruz A."/>
            <person name="Mendo S."/>
        </authorList>
    </citation>
    <scope>NUCLEOTIDE SEQUENCE [LARGE SCALE GENOMIC DNA]</scope>
    <source>
        <strain evidence="2 3">NL19</strain>
    </source>
</reference>
<dbReference type="SUPFAM" id="SSF49464">
    <property type="entry name" value="Carboxypeptidase regulatory domain-like"/>
    <property type="match status" value="1"/>
</dbReference>
<proteinExistence type="predicted"/>
<dbReference type="EMBL" id="JXRA01000136">
    <property type="protein sequence ID" value="KIO74783.1"/>
    <property type="molecule type" value="Genomic_DNA"/>
</dbReference>
<accession>A0A0D0EZK0</accession>
<evidence type="ECO:0000313" key="3">
    <source>
        <dbReference type="Proteomes" id="UP000032049"/>
    </source>
</evidence>
<dbReference type="OrthoDB" id="983143at2"/>
<dbReference type="AlphaFoldDB" id="A0A0D0EZK0"/>
<dbReference type="Proteomes" id="UP000032049">
    <property type="component" value="Unassembled WGS sequence"/>
</dbReference>
<keyword evidence="3" id="KW-1185">Reference proteome</keyword>
<keyword evidence="1" id="KW-0732">Signal</keyword>
<evidence type="ECO:0000256" key="1">
    <source>
        <dbReference type="SAM" id="SignalP"/>
    </source>
</evidence>
<protein>
    <submittedName>
        <fullName evidence="2">Membrane protein</fullName>
    </submittedName>
</protein>
<gene>
    <name evidence="2" type="ORF">TH53_24515</name>
</gene>
<comment type="caution">
    <text evidence="2">The sequence shown here is derived from an EMBL/GenBank/DDBJ whole genome shotgun (WGS) entry which is preliminary data.</text>
</comment>
<dbReference type="InterPro" id="IPR043741">
    <property type="entry name" value="DUF5686"/>
</dbReference>
<name>A0A0D0EZK0_9SPHI</name>
<feature type="chain" id="PRO_5002226575" evidence="1">
    <location>
        <begin position="26"/>
        <end position="853"/>
    </location>
</feature>
<feature type="signal peptide" evidence="1">
    <location>
        <begin position="1"/>
        <end position="25"/>
    </location>
</feature>
<organism evidence="2 3">
    <name type="scientific">Pedobacter lusitanus</name>
    <dbReference type="NCBI Taxonomy" id="1503925"/>
    <lineage>
        <taxon>Bacteria</taxon>
        <taxon>Pseudomonadati</taxon>
        <taxon>Bacteroidota</taxon>
        <taxon>Sphingobacteriia</taxon>
        <taxon>Sphingobacteriales</taxon>
        <taxon>Sphingobacteriaceae</taxon>
        <taxon>Pedobacter</taxon>
    </lineage>
</organism>
<dbReference type="Pfam" id="PF18939">
    <property type="entry name" value="DUF5686"/>
    <property type="match status" value="1"/>
</dbReference>
<dbReference type="STRING" id="1503925.TH53_24515"/>
<dbReference type="Pfam" id="PF13715">
    <property type="entry name" value="CarbopepD_reg_2"/>
    <property type="match status" value="1"/>
</dbReference>
<evidence type="ECO:0000313" key="2">
    <source>
        <dbReference type="EMBL" id="KIO74783.1"/>
    </source>
</evidence>
<sequence>MKTRIQTIILICALALPFFAVKASAQQHTVISGVVTDAADKDPIPYVTVLFKGTNIITKTDADGKYSISTSEVHNQLQFSYVGYKTNYATIKPGETQVINVRLQSESQSLTEVVISSNKRPAYRNKNNPAVELIRKVIENKNKNQSKSYDHVEFKQYEQLVFSLSNLSEKFKNKRIFRNYQFLFEQQDSTKIGGKLLMPVYMEEKVTQNYLQKNPNKKKTIVEGDKHVNYDSKFIDTQGLSMYFERMYADINIYDSNISLMSNQFLSPIADASPTFYKFFITDTIKTHTPNLIELSFIPRNNTDLLFEGKMYVTMDGNYAVQDAFLTVNKNINLNFVRALEAKLDFAKNEDGRYHLSKTNLIVDFGINKNKGGGFTGQRTVIINDYQINKPQGDTTYAGPSLVTLPQAALRTDQFWNAQRQDSTVRSKLSVYKNIDTLQTIPSFKRTMDLITLLFAGYKDFGPFEVGPVNTFYSFNNVEGFRLRLGGRTTPALSKRYYFETYAAYGFKDEKWKYFLSGTYSLNNKSIYSFPQNYVRASFQRDTKIPGQELQFVQEDNFLLSFKRGQNDMLLYNDFYKIDYIKEYENHFSYAVSLRKWTQRPGGTLAFNNTLNNTVNPVDLINTSEISVNLRYAPHEKFYQGKIYRVPIFDRYPIFNLRYTAGLKGVFSGQYNYHNLMGSIDKRFYVSQLGYTDVTLEGGSIFGKVPFPLLVIHRANQTYSYQLSSYNLMNFLEFVSDHYASINIDHNFNGFFFNKIPLIKKLKLRESVSFKALYGGLRDQNNPDMDPSLLQFPRNADGVQTTYVLGNQPYMEGSVGIGNIFKILRVDMVKRFTYLDNPVVSSWGIRARVKFDF</sequence>
<dbReference type="InterPro" id="IPR008969">
    <property type="entry name" value="CarboxyPept-like_regulatory"/>
</dbReference>